<dbReference type="GO" id="GO:0005886">
    <property type="term" value="C:plasma membrane"/>
    <property type="evidence" value="ECO:0007669"/>
    <property type="project" value="UniProtKB-SubCell"/>
</dbReference>
<dbReference type="Gene3D" id="1.10.287.1260">
    <property type="match status" value="1"/>
</dbReference>
<feature type="compositionally biased region" description="Low complexity" evidence="7">
    <location>
        <begin position="858"/>
        <end position="877"/>
    </location>
</feature>
<feature type="region of interest" description="Disordered" evidence="7">
    <location>
        <begin position="841"/>
        <end position="929"/>
    </location>
</feature>
<proteinExistence type="inferred from homology"/>
<organism evidence="13 14">
    <name type="scientific">Desulfovibrio legallii</name>
    <dbReference type="NCBI Taxonomy" id="571438"/>
    <lineage>
        <taxon>Bacteria</taxon>
        <taxon>Pseudomonadati</taxon>
        <taxon>Thermodesulfobacteriota</taxon>
        <taxon>Desulfovibrionia</taxon>
        <taxon>Desulfovibrionales</taxon>
        <taxon>Desulfovibrionaceae</taxon>
        <taxon>Desulfovibrio</taxon>
    </lineage>
</organism>
<dbReference type="InterPro" id="IPR049142">
    <property type="entry name" value="MS_channel_1st"/>
</dbReference>
<evidence type="ECO:0000256" key="7">
    <source>
        <dbReference type="SAM" id="MobiDB-lite"/>
    </source>
</evidence>
<comment type="subcellular location">
    <subcellularLocation>
        <location evidence="1">Cell membrane</location>
        <topology evidence="1">Multi-pass membrane protein</topology>
    </subcellularLocation>
</comment>
<evidence type="ECO:0000256" key="8">
    <source>
        <dbReference type="SAM" id="Phobius"/>
    </source>
</evidence>
<protein>
    <submittedName>
        <fullName evidence="13">Mechanosensitive ion channel</fullName>
    </submittedName>
</protein>
<evidence type="ECO:0000256" key="9">
    <source>
        <dbReference type="SAM" id="SignalP"/>
    </source>
</evidence>
<dbReference type="AlphaFoldDB" id="A0A6H3F5U5"/>
<gene>
    <name evidence="13" type="ORF">EB812_05120</name>
</gene>
<evidence type="ECO:0000256" key="5">
    <source>
        <dbReference type="ARBA" id="ARBA00022989"/>
    </source>
</evidence>
<feature type="transmembrane region" description="Helical" evidence="8">
    <location>
        <begin position="383"/>
        <end position="401"/>
    </location>
</feature>
<reference evidence="13 14" key="1">
    <citation type="submission" date="2018-12" db="EMBL/GenBank/DDBJ databases">
        <title>First genome draft of Desulfovibrio legallis sp. nov.</title>
        <authorList>
            <person name="Ben Dhia O."/>
            <person name="Najjari A."/>
            <person name="Ferjani R."/>
            <person name="Fhoula I."/>
            <person name="Fardeau M.-L."/>
            <person name="Boudabbous A."/>
            <person name="Ouzari H.I."/>
        </authorList>
    </citation>
    <scope>NUCLEOTIDE SEQUENCE [LARGE SCALE GENOMIC DNA]</scope>
    <source>
        <strain evidence="13 14">H1T</strain>
    </source>
</reference>
<accession>A0A6H3F5U5</accession>
<evidence type="ECO:0000259" key="11">
    <source>
        <dbReference type="Pfam" id="PF21082"/>
    </source>
</evidence>
<feature type="domain" description="Mechanosensitive ion channel MscS" evidence="10">
    <location>
        <begin position="673"/>
        <end position="740"/>
    </location>
</feature>
<feature type="transmembrane region" description="Helical" evidence="8">
    <location>
        <begin position="535"/>
        <end position="560"/>
    </location>
</feature>
<evidence type="ECO:0000259" key="12">
    <source>
        <dbReference type="Pfam" id="PF21088"/>
    </source>
</evidence>
<dbReference type="InterPro" id="IPR049278">
    <property type="entry name" value="MS_channel_C"/>
</dbReference>
<dbReference type="InterPro" id="IPR011014">
    <property type="entry name" value="MscS_channel_TM-2"/>
</dbReference>
<feature type="chain" id="PRO_5026113973" evidence="9">
    <location>
        <begin position="28"/>
        <end position="929"/>
    </location>
</feature>
<keyword evidence="3" id="KW-1003">Cell membrane</keyword>
<feature type="transmembrane region" description="Helical" evidence="8">
    <location>
        <begin position="320"/>
        <end position="339"/>
    </location>
</feature>
<comment type="caution">
    <text evidence="13">The sequence shown here is derived from an EMBL/GenBank/DDBJ whole genome shotgun (WGS) entry which is preliminary data.</text>
</comment>
<feature type="domain" description="Mechanosensitive ion channel transmembrane helices 2/3" evidence="12">
    <location>
        <begin position="632"/>
        <end position="672"/>
    </location>
</feature>
<dbReference type="InterPro" id="IPR023408">
    <property type="entry name" value="MscS_beta-dom_sf"/>
</dbReference>
<feature type="compositionally biased region" description="Basic residues" evidence="7">
    <location>
        <begin position="894"/>
        <end position="907"/>
    </location>
</feature>
<evidence type="ECO:0000256" key="4">
    <source>
        <dbReference type="ARBA" id="ARBA00022692"/>
    </source>
</evidence>
<dbReference type="Pfam" id="PF21082">
    <property type="entry name" value="MS_channel_3rd"/>
    <property type="match status" value="1"/>
</dbReference>
<keyword evidence="4 8" id="KW-0812">Transmembrane</keyword>
<dbReference type="PANTHER" id="PTHR30347:SF1">
    <property type="entry name" value="MECHANOSENSITIVE CHANNEL MSCK"/>
    <property type="match status" value="1"/>
</dbReference>
<evidence type="ECO:0000256" key="3">
    <source>
        <dbReference type="ARBA" id="ARBA00022475"/>
    </source>
</evidence>
<keyword evidence="5 8" id="KW-1133">Transmembrane helix</keyword>
<feature type="transmembrane region" description="Helical" evidence="8">
    <location>
        <begin position="632"/>
        <end position="650"/>
    </location>
</feature>
<feature type="signal peptide" evidence="9">
    <location>
        <begin position="1"/>
        <end position="27"/>
    </location>
</feature>
<dbReference type="InterPro" id="IPR011066">
    <property type="entry name" value="MscS_channel_C_sf"/>
</dbReference>
<keyword evidence="14" id="KW-1185">Reference proteome</keyword>
<evidence type="ECO:0000256" key="6">
    <source>
        <dbReference type="ARBA" id="ARBA00023136"/>
    </source>
</evidence>
<keyword evidence="9" id="KW-0732">Signal</keyword>
<evidence type="ECO:0000313" key="14">
    <source>
        <dbReference type="Proteomes" id="UP000292919"/>
    </source>
</evidence>
<evidence type="ECO:0000256" key="1">
    <source>
        <dbReference type="ARBA" id="ARBA00004651"/>
    </source>
</evidence>
<evidence type="ECO:0000259" key="10">
    <source>
        <dbReference type="Pfam" id="PF00924"/>
    </source>
</evidence>
<dbReference type="Proteomes" id="UP000292919">
    <property type="component" value="Unassembled WGS sequence"/>
</dbReference>
<sequence length="929" mass="100931">MRAVMMFWGAVLALACGLWVAPGPAGAVLAAEKAAVASPAKADLDAKGAARAAKAEAAKPEADKTAAKTGADKAGDAEAADKADTGKAKDAKAGADNAALPLQDPWEAVWTNQRTMLDEVDDKAAQMSADFSQRTVNLSARVQPYTEEARRLLVLVNTYKNWPNPMESVSRRITVVIVDLRKLLDPMTAARSEAQSLLERIGYLADSLPEDLQDSSLSPEIQDYARRLTLTRLRLTAVLAQFDATLAPSLALIKRLEKTKEDIGAQLPVLWKDYYLQRPVPWLSPDAWRDFSKQMSYSLQGMVLRLPVEIPVTPDRWGTAFVRLLVGLLVTGAFCTLLYRRYAEAAARDATVRHIFRVSLPWLCGGLALLGSSISATGEFFRLFLAVGNLCLIVAQLYLAWDLRRLKYPEVTLERAPFWNLMPLTLGAYVLLYLPLTKALVLLIWLGMVIAAMVRQRRRSKLDLGPLHVEASVLECEPLALWICLLLTLAGLHIYSMVLYLLFASTSLALQLCLGGMAKVSELNDNLPKEGVRAALAHLAVALAAPVVLVAVVMGVSLWVGTLPGGMALMQRYLLQGVSVGSTQFNIVHLLLIITMFYLTRTAVAMGSRFLARLPKQGLSIDATLIPPMQTAFTYALWCCFGLFVLRALGMELSNLAMVAGGLSVGIGFGMQTIVNNFLSGLILIFSRTLQAGDVVDVGGIQGRVRKISVRATMVETFDNALIIVPNSEFVASRLINWTRNSRTVRREIKIGVAYGSPADEVMKILLAIANSHSNVLKYPPPAVSFDDFGASTLDFTLRFWVRDYDVSVSTSSDIRLDIEKAFREADIEIAFPQLDVHIKDVPAPRTSRPAPRPAPRPAAGTPQGTAQKAAAAPNAAPDSVRRPPLQASGEPRRRPRLVGGRSRRRAAPAAVARPAAKADAAAAEADDS</sequence>
<dbReference type="SUPFAM" id="SSF82861">
    <property type="entry name" value="Mechanosensitive channel protein MscS (YggB), transmembrane region"/>
    <property type="match status" value="1"/>
</dbReference>
<dbReference type="SUPFAM" id="SSF50182">
    <property type="entry name" value="Sm-like ribonucleoproteins"/>
    <property type="match status" value="1"/>
</dbReference>
<dbReference type="RefSeq" id="WP_130957897.1">
    <property type="nucleotide sequence ID" value="NZ_JBHSHA010000009.1"/>
</dbReference>
<comment type="similarity">
    <text evidence="2">Belongs to the MscS (TC 1.A.23) family.</text>
</comment>
<feature type="compositionally biased region" description="Low complexity" evidence="7">
    <location>
        <begin position="908"/>
        <end position="929"/>
    </location>
</feature>
<dbReference type="GO" id="GO:0008381">
    <property type="term" value="F:mechanosensitive monoatomic ion channel activity"/>
    <property type="evidence" value="ECO:0007669"/>
    <property type="project" value="UniProtKB-ARBA"/>
</dbReference>
<dbReference type="SUPFAM" id="SSF82689">
    <property type="entry name" value="Mechanosensitive channel protein MscS (YggB), C-terminal domain"/>
    <property type="match status" value="1"/>
</dbReference>
<dbReference type="Gene3D" id="3.30.70.100">
    <property type="match status" value="1"/>
</dbReference>
<dbReference type="PANTHER" id="PTHR30347">
    <property type="entry name" value="POTASSIUM CHANNEL RELATED"/>
    <property type="match status" value="1"/>
</dbReference>
<dbReference type="InterPro" id="IPR010920">
    <property type="entry name" value="LSM_dom_sf"/>
</dbReference>
<feature type="region of interest" description="Disordered" evidence="7">
    <location>
        <begin position="55"/>
        <end position="97"/>
    </location>
</feature>
<feature type="transmembrane region" description="Helical" evidence="8">
    <location>
        <begin position="587"/>
        <end position="611"/>
    </location>
</feature>
<dbReference type="Gene3D" id="2.30.30.60">
    <property type="match status" value="1"/>
</dbReference>
<evidence type="ECO:0000313" key="13">
    <source>
        <dbReference type="EMBL" id="TBH80517.1"/>
    </source>
</evidence>
<keyword evidence="6 8" id="KW-0472">Membrane</keyword>
<dbReference type="InterPro" id="IPR006685">
    <property type="entry name" value="MscS_channel_2nd"/>
</dbReference>
<name>A0A6H3F5U5_9BACT</name>
<dbReference type="Pfam" id="PF00924">
    <property type="entry name" value="MS_channel_2nd"/>
    <property type="match status" value="1"/>
</dbReference>
<evidence type="ECO:0000256" key="2">
    <source>
        <dbReference type="ARBA" id="ARBA00008017"/>
    </source>
</evidence>
<feature type="transmembrane region" description="Helical" evidence="8">
    <location>
        <begin position="439"/>
        <end position="455"/>
    </location>
</feature>
<dbReference type="Pfam" id="PF21088">
    <property type="entry name" value="MS_channel_1st"/>
    <property type="match status" value="1"/>
</dbReference>
<dbReference type="PROSITE" id="PS51257">
    <property type="entry name" value="PROKAR_LIPOPROTEIN"/>
    <property type="match status" value="1"/>
</dbReference>
<feature type="transmembrane region" description="Helical" evidence="8">
    <location>
        <begin position="656"/>
        <end position="679"/>
    </location>
</feature>
<dbReference type="InterPro" id="IPR052702">
    <property type="entry name" value="MscS-like_channel"/>
</dbReference>
<feature type="domain" description="Mechanosensitive ion channel MscS C-terminal" evidence="11">
    <location>
        <begin position="748"/>
        <end position="830"/>
    </location>
</feature>
<feature type="compositionally biased region" description="Basic and acidic residues" evidence="7">
    <location>
        <begin position="55"/>
        <end position="93"/>
    </location>
</feature>
<dbReference type="EMBL" id="SIXC01000005">
    <property type="protein sequence ID" value="TBH80517.1"/>
    <property type="molecule type" value="Genomic_DNA"/>
</dbReference>